<name>A0A6M8B9N8_9ACTO</name>
<evidence type="ECO:0000313" key="2">
    <source>
        <dbReference type="EMBL" id="QKD79933.1"/>
    </source>
</evidence>
<dbReference type="RefSeq" id="WP_159523445.1">
    <property type="nucleotide sequence ID" value="NZ_CP053642.1"/>
</dbReference>
<keyword evidence="3" id="KW-1185">Reference proteome</keyword>
<dbReference type="EMBL" id="CP053642">
    <property type="protein sequence ID" value="QKD79933.1"/>
    <property type="molecule type" value="Genomic_DNA"/>
</dbReference>
<dbReference type="Proteomes" id="UP000504752">
    <property type="component" value="Chromosome"/>
</dbReference>
<proteinExistence type="predicted"/>
<dbReference type="KEGG" id="amam:HPC72_06515"/>
<gene>
    <name evidence="2" type="ORF">HPC72_06515</name>
</gene>
<sequence>MTKQHDASDDLLDILDALDELIATARSMPMSASAIVNRDDALDLIDRARRSVPTAIHRAQAIVADADAVLARSHDEAERIVVHAHEEAEQIVAGENIVRMSNDRADEIIAAAEERASSLRRGADEYSDRSLATLEAEIAKISEQIRSGREVLASRLGAWDGIIGGQGDSSDSQRSSW</sequence>
<evidence type="ECO:0000313" key="3">
    <source>
        <dbReference type="Proteomes" id="UP000504752"/>
    </source>
</evidence>
<reference evidence="2 3" key="1">
    <citation type="submission" date="2020-05" db="EMBL/GenBank/DDBJ databases">
        <title>Actinomyces sp. zg-325.</title>
        <authorList>
            <person name="Yang C."/>
        </authorList>
    </citation>
    <scope>NUCLEOTIDE SEQUENCE [LARGE SCALE GENOMIC DNA]</scope>
    <source>
        <strain evidence="3">zg-325</strain>
    </source>
</reference>
<evidence type="ECO:0000256" key="1">
    <source>
        <dbReference type="SAM" id="Coils"/>
    </source>
</evidence>
<feature type="coiled-coil region" evidence="1">
    <location>
        <begin position="109"/>
        <end position="151"/>
    </location>
</feature>
<keyword evidence="1" id="KW-0175">Coiled coil</keyword>
<protein>
    <submittedName>
        <fullName evidence="2">ATPase</fullName>
    </submittedName>
</protein>
<organism evidence="2 3">
    <name type="scientific">Actinomyces marmotae</name>
    <dbReference type="NCBI Taxonomy" id="2737173"/>
    <lineage>
        <taxon>Bacteria</taxon>
        <taxon>Bacillati</taxon>
        <taxon>Actinomycetota</taxon>
        <taxon>Actinomycetes</taxon>
        <taxon>Actinomycetales</taxon>
        <taxon>Actinomycetaceae</taxon>
        <taxon>Actinomyces</taxon>
    </lineage>
</organism>
<accession>A0A6M8B9N8</accession>
<dbReference type="AlphaFoldDB" id="A0A6M8B9N8"/>